<feature type="transmembrane region" description="Helical" evidence="11">
    <location>
        <begin position="49"/>
        <end position="67"/>
    </location>
</feature>
<feature type="transmembrane region" description="Helical" evidence="11">
    <location>
        <begin position="395"/>
        <end position="418"/>
    </location>
</feature>
<reference evidence="13 14" key="1">
    <citation type="submission" date="2017-04" db="EMBL/GenBank/DDBJ databases">
        <title>Comparative genome analysis of Subtercola boreus.</title>
        <authorList>
            <person name="Cho Y.-J."/>
            <person name="Cho A."/>
            <person name="Kim O.-S."/>
            <person name="Lee J.-I."/>
        </authorList>
    </citation>
    <scope>NUCLEOTIDE SEQUENCE [LARGE SCALE GENOMIC DNA]</scope>
    <source>
        <strain evidence="13 14">K300</strain>
    </source>
</reference>
<dbReference type="SUPFAM" id="SSF103473">
    <property type="entry name" value="MFS general substrate transporter"/>
    <property type="match status" value="1"/>
</dbReference>
<evidence type="ECO:0000256" key="4">
    <source>
        <dbReference type="ARBA" id="ARBA00022475"/>
    </source>
</evidence>
<evidence type="ECO:0000256" key="1">
    <source>
        <dbReference type="ARBA" id="ARBA00004651"/>
    </source>
</evidence>
<dbReference type="InterPro" id="IPR036259">
    <property type="entry name" value="MFS_trans_sf"/>
</dbReference>
<evidence type="ECO:0000256" key="5">
    <source>
        <dbReference type="ARBA" id="ARBA00022692"/>
    </source>
</evidence>
<feature type="transmembrane region" description="Helical" evidence="11">
    <location>
        <begin position="73"/>
        <end position="97"/>
    </location>
</feature>
<keyword evidence="8 11" id="KW-0472">Membrane</keyword>
<evidence type="ECO:0000256" key="2">
    <source>
        <dbReference type="ARBA" id="ARBA00008240"/>
    </source>
</evidence>
<evidence type="ECO:0000256" key="7">
    <source>
        <dbReference type="ARBA" id="ARBA00022989"/>
    </source>
</evidence>
<accession>A0A3E0VM54</accession>
<feature type="transmembrane region" description="Helical" evidence="11">
    <location>
        <begin position="265"/>
        <end position="284"/>
    </location>
</feature>
<feature type="transmembrane region" description="Helical" evidence="11">
    <location>
        <begin position="211"/>
        <end position="230"/>
    </location>
</feature>
<comment type="caution">
    <text evidence="13">The sequence shown here is derived from an EMBL/GenBank/DDBJ whole genome shotgun (WGS) entry which is preliminary data.</text>
</comment>
<dbReference type="Proteomes" id="UP000256486">
    <property type="component" value="Unassembled WGS sequence"/>
</dbReference>
<evidence type="ECO:0000256" key="10">
    <source>
        <dbReference type="ARBA" id="ARBA00039918"/>
    </source>
</evidence>
<evidence type="ECO:0000313" key="13">
    <source>
        <dbReference type="EMBL" id="RFA10513.1"/>
    </source>
</evidence>
<keyword evidence="4" id="KW-1003">Cell membrane</keyword>
<comment type="similarity">
    <text evidence="2">Belongs to the major facilitator superfamily. Metabolite:H+ Symporter (MHS) family (TC 2.A.1.6) family.</text>
</comment>
<protein>
    <recommendedName>
        <fullName evidence="10">Putative proline/betaine transporter</fullName>
    </recommendedName>
</protein>
<dbReference type="EMBL" id="NBWZ01000001">
    <property type="protein sequence ID" value="RFA10513.1"/>
    <property type="molecule type" value="Genomic_DNA"/>
</dbReference>
<dbReference type="Gene3D" id="1.20.1250.20">
    <property type="entry name" value="MFS general substrate transporter like domains"/>
    <property type="match status" value="2"/>
</dbReference>
<keyword evidence="3" id="KW-0813">Transport</keyword>
<proteinExistence type="inferred from homology"/>
<comment type="function">
    <text evidence="9">May be a proton symporter involved in the uptake of osmolytes such as proline and glycine betaine.</text>
</comment>
<dbReference type="InterPro" id="IPR011701">
    <property type="entry name" value="MFS"/>
</dbReference>
<dbReference type="FunFam" id="1.20.1250.20:FF:000001">
    <property type="entry name" value="Dicarboxylate MFS transporter"/>
    <property type="match status" value="1"/>
</dbReference>
<feature type="transmembrane region" description="Helical" evidence="11">
    <location>
        <begin position="359"/>
        <end position="383"/>
    </location>
</feature>
<feature type="domain" description="Major facilitator superfamily (MFS) profile" evidence="12">
    <location>
        <begin position="36"/>
        <end position="450"/>
    </location>
</feature>
<feature type="transmembrane region" description="Helical" evidence="11">
    <location>
        <begin position="109"/>
        <end position="133"/>
    </location>
</feature>
<evidence type="ECO:0000256" key="9">
    <source>
        <dbReference type="ARBA" id="ARBA00037295"/>
    </source>
</evidence>
<organism evidence="13 14">
    <name type="scientific">Subtercola boreus</name>
    <dbReference type="NCBI Taxonomy" id="120213"/>
    <lineage>
        <taxon>Bacteria</taxon>
        <taxon>Bacillati</taxon>
        <taxon>Actinomycetota</taxon>
        <taxon>Actinomycetes</taxon>
        <taxon>Micrococcales</taxon>
        <taxon>Microbacteriaceae</taxon>
        <taxon>Subtercola</taxon>
    </lineage>
</organism>
<sequence>MQRRIFVNESPNGTVGVAEPDPQAVQLASPREVRRVLVSSFVGALIEWYDFYVFGIASAIVFGRIFFPAVDPAVGTLAAFATLAVGFFARPIGGAIWGHFGDRIGRKRMLVLSIIVMGIGTTIIGMLPTYAQIGVAAPVILVILRFLQGIAAGGEWGGAVLIAMEHSPKRRGLSSSFPQMGLTGGILLATGVFALVALLPEDQLLSWGWRLPFLFSAILIVVGLWIRLGIHESPIFLAAQKAAAGATGTVKQQAPIIQVFRHPKALIIAICLVVGPFAISSVYSTFAASYGLLVGFNASQMSTVVLFTAAIGFVCQPIFGALSDYWGRKLVVTIGLVVQAVSAFFMFEQLNAHSLPGVYLTMGIIGVGHAICYAPMAAWLGELFPTHLRYTGASLGYQIAGSVGGLTPLICSALLIAGGGAPNTLYVVLFSVLVNVIALVAVLFARETSKDVLV</sequence>
<dbReference type="CDD" id="cd17369">
    <property type="entry name" value="MFS_ShiA_like"/>
    <property type="match status" value="1"/>
</dbReference>
<evidence type="ECO:0000313" key="14">
    <source>
        <dbReference type="Proteomes" id="UP000256486"/>
    </source>
</evidence>
<feature type="transmembrane region" description="Helical" evidence="11">
    <location>
        <begin position="304"/>
        <end position="323"/>
    </location>
</feature>
<evidence type="ECO:0000256" key="8">
    <source>
        <dbReference type="ARBA" id="ARBA00023136"/>
    </source>
</evidence>
<feature type="transmembrane region" description="Helical" evidence="11">
    <location>
        <begin position="424"/>
        <end position="445"/>
    </location>
</feature>
<keyword evidence="5 11" id="KW-0812">Transmembrane</keyword>
<keyword evidence="7 11" id="KW-1133">Transmembrane helix</keyword>
<name>A0A3E0VM54_9MICO</name>
<evidence type="ECO:0000256" key="3">
    <source>
        <dbReference type="ARBA" id="ARBA00022448"/>
    </source>
</evidence>
<feature type="transmembrane region" description="Helical" evidence="11">
    <location>
        <begin position="176"/>
        <end position="199"/>
    </location>
</feature>
<comment type="subcellular location">
    <subcellularLocation>
        <location evidence="1">Cell membrane</location>
        <topology evidence="1">Multi-pass membrane protein</topology>
    </subcellularLocation>
</comment>
<dbReference type="InterPro" id="IPR020846">
    <property type="entry name" value="MFS_dom"/>
</dbReference>
<dbReference type="PANTHER" id="PTHR43045:SF1">
    <property type="entry name" value="SHIKIMATE TRANSPORTER"/>
    <property type="match status" value="1"/>
</dbReference>
<dbReference type="Pfam" id="PF07690">
    <property type="entry name" value="MFS_1"/>
    <property type="match status" value="1"/>
</dbReference>
<gene>
    <name evidence="13" type="ORF">B7R54_15855</name>
</gene>
<dbReference type="PANTHER" id="PTHR43045">
    <property type="entry name" value="SHIKIMATE TRANSPORTER"/>
    <property type="match status" value="1"/>
</dbReference>
<dbReference type="AlphaFoldDB" id="A0A3E0VM54"/>
<evidence type="ECO:0000256" key="6">
    <source>
        <dbReference type="ARBA" id="ARBA00022847"/>
    </source>
</evidence>
<evidence type="ECO:0000256" key="11">
    <source>
        <dbReference type="SAM" id="Phobius"/>
    </source>
</evidence>
<keyword evidence="6" id="KW-0769">Symport</keyword>
<dbReference type="GO" id="GO:0015293">
    <property type="term" value="F:symporter activity"/>
    <property type="evidence" value="ECO:0007669"/>
    <property type="project" value="UniProtKB-KW"/>
</dbReference>
<evidence type="ECO:0000259" key="12">
    <source>
        <dbReference type="PROSITE" id="PS50850"/>
    </source>
</evidence>
<dbReference type="GO" id="GO:0005886">
    <property type="term" value="C:plasma membrane"/>
    <property type="evidence" value="ECO:0007669"/>
    <property type="project" value="UniProtKB-SubCell"/>
</dbReference>
<dbReference type="PROSITE" id="PS50850">
    <property type="entry name" value="MFS"/>
    <property type="match status" value="1"/>
</dbReference>
<feature type="transmembrane region" description="Helical" evidence="11">
    <location>
        <begin position="330"/>
        <end position="347"/>
    </location>
</feature>
<keyword evidence="14" id="KW-1185">Reference proteome</keyword>
<dbReference type="OrthoDB" id="8953821at2"/>
<feature type="transmembrane region" description="Helical" evidence="11">
    <location>
        <begin position="139"/>
        <end position="164"/>
    </location>
</feature>